<organism evidence="1">
    <name type="scientific">Arundo donax</name>
    <name type="common">Giant reed</name>
    <name type="synonym">Donax arundinaceus</name>
    <dbReference type="NCBI Taxonomy" id="35708"/>
    <lineage>
        <taxon>Eukaryota</taxon>
        <taxon>Viridiplantae</taxon>
        <taxon>Streptophyta</taxon>
        <taxon>Embryophyta</taxon>
        <taxon>Tracheophyta</taxon>
        <taxon>Spermatophyta</taxon>
        <taxon>Magnoliopsida</taxon>
        <taxon>Liliopsida</taxon>
        <taxon>Poales</taxon>
        <taxon>Poaceae</taxon>
        <taxon>PACMAD clade</taxon>
        <taxon>Arundinoideae</taxon>
        <taxon>Arundineae</taxon>
        <taxon>Arundo</taxon>
    </lineage>
</organism>
<proteinExistence type="predicted"/>
<sequence length="61" mass="7426">MTLEQRQERCDCQNVQYALRRKSLSGEKIEEIRTRQRLRCANMTPEQKQAKYDRKKALRKL</sequence>
<dbReference type="EMBL" id="GBRH01162044">
    <property type="protein sequence ID" value="JAE35852.1"/>
    <property type="molecule type" value="Transcribed_RNA"/>
</dbReference>
<dbReference type="AlphaFoldDB" id="A0A0A9HGH6"/>
<reference evidence="1" key="2">
    <citation type="journal article" date="2015" name="Data Brief">
        <title>Shoot transcriptome of the giant reed, Arundo donax.</title>
        <authorList>
            <person name="Barrero R.A."/>
            <person name="Guerrero F.D."/>
            <person name="Moolhuijzen P."/>
            <person name="Goolsby J.A."/>
            <person name="Tidwell J."/>
            <person name="Bellgard S.E."/>
            <person name="Bellgard M.I."/>
        </authorList>
    </citation>
    <scope>NUCLEOTIDE SEQUENCE</scope>
    <source>
        <tissue evidence="1">Shoot tissue taken approximately 20 cm above the soil surface</tissue>
    </source>
</reference>
<evidence type="ECO:0000313" key="1">
    <source>
        <dbReference type="EMBL" id="JAE35852.1"/>
    </source>
</evidence>
<accession>A0A0A9HGH6</accession>
<reference evidence="1" key="1">
    <citation type="submission" date="2014-09" db="EMBL/GenBank/DDBJ databases">
        <authorList>
            <person name="Magalhaes I.L.F."/>
            <person name="Oliveira U."/>
            <person name="Santos F.R."/>
            <person name="Vidigal T.H.D.A."/>
            <person name="Brescovit A.D."/>
            <person name="Santos A.J."/>
        </authorList>
    </citation>
    <scope>NUCLEOTIDE SEQUENCE</scope>
    <source>
        <tissue evidence="1">Shoot tissue taken approximately 20 cm above the soil surface</tissue>
    </source>
</reference>
<name>A0A0A9HGH6_ARUDO</name>
<protein>
    <submittedName>
        <fullName evidence="1">Uncharacterized protein</fullName>
    </submittedName>
</protein>